<keyword evidence="2" id="KW-0813">Transport</keyword>
<evidence type="ECO:0000256" key="7">
    <source>
        <dbReference type="SAM" id="Phobius"/>
    </source>
</evidence>
<name>A0A8R1UEL7_PRIPA</name>
<dbReference type="InterPro" id="IPR036259">
    <property type="entry name" value="MFS_trans_sf"/>
</dbReference>
<dbReference type="PANTHER" id="PTHR23505">
    <property type="entry name" value="SPINSTER"/>
    <property type="match status" value="1"/>
</dbReference>
<evidence type="ECO:0000256" key="2">
    <source>
        <dbReference type="ARBA" id="ARBA00022448"/>
    </source>
</evidence>
<dbReference type="InterPro" id="IPR044770">
    <property type="entry name" value="MFS_spinster-like"/>
</dbReference>
<accession>A0A8R1UEL7</accession>
<feature type="transmembrane region" description="Helical" evidence="7">
    <location>
        <begin position="171"/>
        <end position="189"/>
    </location>
</feature>
<feature type="transmembrane region" description="Helical" evidence="7">
    <location>
        <begin position="73"/>
        <end position="92"/>
    </location>
</feature>
<comment type="similarity">
    <text evidence="6">Belongs to the major facilitator superfamily. Spinster (TC 2.A.1.49) family.</text>
</comment>
<proteinExistence type="inferred from homology"/>
<dbReference type="PROSITE" id="PS50850">
    <property type="entry name" value="MFS"/>
    <property type="match status" value="1"/>
</dbReference>
<feature type="transmembrane region" description="Helical" evidence="7">
    <location>
        <begin position="405"/>
        <end position="428"/>
    </location>
</feature>
<evidence type="ECO:0000256" key="5">
    <source>
        <dbReference type="ARBA" id="ARBA00023136"/>
    </source>
</evidence>
<dbReference type="AlphaFoldDB" id="A0A8R1UEL7"/>
<feature type="transmembrane region" description="Helical" evidence="7">
    <location>
        <begin position="241"/>
        <end position="267"/>
    </location>
</feature>
<feature type="transmembrane region" description="Helical" evidence="7">
    <location>
        <begin position="367"/>
        <end position="384"/>
    </location>
</feature>
<feature type="transmembrane region" description="Helical" evidence="7">
    <location>
        <begin position="339"/>
        <end position="361"/>
    </location>
</feature>
<feature type="transmembrane region" description="Helical" evidence="7">
    <location>
        <begin position="209"/>
        <end position="229"/>
    </location>
</feature>
<evidence type="ECO:0000313" key="10">
    <source>
        <dbReference type="Proteomes" id="UP000005239"/>
    </source>
</evidence>
<sequence>MQSLTDIWTILISVHPIHIGAMQMDSASLLSKVLVASSSILVLCLSTFDWFGIDGVVPLLQKHYSINDAATATIKTSASVVQTTTLAVVWIFGDSFKRRRLFLASVFIWITFSIFSIVLGTSSFMVLNIQINQCYSIFKIFVGFRAIAASSSAVFGVLAPVVMADIFQDRALGIALMSLSVSEIVASLLADMVSSWIVTSHLPWQSGMIASSVLSIVPMSILLCVKYTIRNVDKPSKGVKGVVSGAFGVLYIKSYLFMTAAGSFVMFHKKAYTFWFPSMNLLIWSNVPEIFLGLSYTTITVIKSFAMLAGTLTGLPIIMWFAQSWRFGTGLFSRRNEFLSAYPIVVSVGATLSGVMFILSIILADHSYIICLVATFFVGFGGAADSCLGQQIMLMVVPSNSRAAAVALSKLISGIVTIPSAQLVGMVSDAFREDSLLDYDRFRAYQLGLLYTSSFLVAGSICFVAVVFFFSNDYKRVHEIATNGAEPVDENTHLIRNA</sequence>
<keyword evidence="5 7" id="KW-0472">Membrane</keyword>
<evidence type="ECO:0000256" key="3">
    <source>
        <dbReference type="ARBA" id="ARBA00022692"/>
    </source>
</evidence>
<dbReference type="GO" id="GO:0022857">
    <property type="term" value="F:transmembrane transporter activity"/>
    <property type="evidence" value="ECO:0007669"/>
    <property type="project" value="InterPro"/>
</dbReference>
<dbReference type="InterPro" id="IPR020846">
    <property type="entry name" value="MFS_dom"/>
</dbReference>
<feature type="transmembrane region" description="Helical" evidence="7">
    <location>
        <begin position="137"/>
        <end position="159"/>
    </location>
</feature>
<keyword evidence="4 7" id="KW-1133">Transmembrane helix</keyword>
<dbReference type="Gene3D" id="1.20.1250.20">
    <property type="entry name" value="MFS general substrate transporter like domains"/>
    <property type="match status" value="2"/>
</dbReference>
<keyword evidence="10" id="KW-1185">Reference proteome</keyword>
<dbReference type="Pfam" id="PF07690">
    <property type="entry name" value="MFS_1"/>
    <property type="match status" value="1"/>
</dbReference>
<reference evidence="10" key="1">
    <citation type="journal article" date="2008" name="Nat. Genet.">
        <title>The Pristionchus pacificus genome provides a unique perspective on nematode lifestyle and parasitism.</title>
        <authorList>
            <person name="Dieterich C."/>
            <person name="Clifton S.W."/>
            <person name="Schuster L.N."/>
            <person name="Chinwalla A."/>
            <person name="Delehaunty K."/>
            <person name="Dinkelacker I."/>
            <person name="Fulton L."/>
            <person name="Fulton R."/>
            <person name="Godfrey J."/>
            <person name="Minx P."/>
            <person name="Mitreva M."/>
            <person name="Roeseler W."/>
            <person name="Tian H."/>
            <person name="Witte H."/>
            <person name="Yang S.P."/>
            <person name="Wilson R.K."/>
            <person name="Sommer R.J."/>
        </authorList>
    </citation>
    <scope>NUCLEOTIDE SEQUENCE [LARGE SCALE GENOMIC DNA]</scope>
    <source>
        <strain evidence="10">PS312</strain>
    </source>
</reference>
<feature type="transmembrane region" description="Helical" evidence="7">
    <location>
        <begin position="33"/>
        <end position="53"/>
    </location>
</feature>
<evidence type="ECO:0000259" key="8">
    <source>
        <dbReference type="PROSITE" id="PS50850"/>
    </source>
</evidence>
<dbReference type="Proteomes" id="UP000005239">
    <property type="component" value="Unassembled WGS sequence"/>
</dbReference>
<keyword evidence="3 7" id="KW-0812">Transmembrane</keyword>
<dbReference type="EnsemblMetazoa" id="PPA19968.1">
    <property type="protein sequence ID" value="PPA19968.1"/>
    <property type="gene ID" value="WBGene00109522"/>
</dbReference>
<dbReference type="SUPFAM" id="SSF103473">
    <property type="entry name" value="MFS general substrate transporter"/>
    <property type="match status" value="1"/>
</dbReference>
<evidence type="ECO:0000313" key="9">
    <source>
        <dbReference type="EnsemblMetazoa" id="PPA19968.1"/>
    </source>
</evidence>
<feature type="transmembrane region" description="Helical" evidence="7">
    <location>
        <begin position="101"/>
        <end position="125"/>
    </location>
</feature>
<evidence type="ECO:0000256" key="4">
    <source>
        <dbReference type="ARBA" id="ARBA00022989"/>
    </source>
</evidence>
<gene>
    <name evidence="9" type="primary">WBGene00109522</name>
</gene>
<comment type="subcellular location">
    <subcellularLocation>
        <location evidence="1">Membrane</location>
        <topology evidence="1">Multi-pass membrane protein</topology>
    </subcellularLocation>
</comment>
<dbReference type="InterPro" id="IPR011701">
    <property type="entry name" value="MFS"/>
</dbReference>
<dbReference type="GO" id="GO:0016020">
    <property type="term" value="C:membrane"/>
    <property type="evidence" value="ECO:0007669"/>
    <property type="project" value="UniProtKB-SubCell"/>
</dbReference>
<feature type="transmembrane region" description="Helical" evidence="7">
    <location>
        <begin position="290"/>
        <end position="318"/>
    </location>
</feature>
<evidence type="ECO:0000256" key="6">
    <source>
        <dbReference type="ARBA" id="ARBA00024338"/>
    </source>
</evidence>
<protein>
    <recommendedName>
        <fullName evidence="8">Major facilitator superfamily (MFS) profile domain-containing protein</fullName>
    </recommendedName>
</protein>
<feature type="transmembrane region" description="Helical" evidence="7">
    <location>
        <begin position="448"/>
        <end position="470"/>
    </location>
</feature>
<reference evidence="9" key="2">
    <citation type="submission" date="2022-06" db="UniProtKB">
        <authorList>
            <consortium name="EnsemblMetazoa"/>
        </authorList>
    </citation>
    <scope>IDENTIFICATION</scope>
    <source>
        <strain evidence="9">PS312</strain>
    </source>
</reference>
<feature type="domain" description="Major facilitator superfamily (MFS) profile" evidence="8">
    <location>
        <begin position="35"/>
        <end position="477"/>
    </location>
</feature>
<organism evidence="9 10">
    <name type="scientific">Pristionchus pacificus</name>
    <name type="common">Parasitic nematode worm</name>
    <dbReference type="NCBI Taxonomy" id="54126"/>
    <lineage>
        <taxon>Eukaryota</taxon>
        <taxon>Metazoa</taxon>
        <taxon>Ecdysozoa</taxon>
        <taxon>Nematoda</taxon>
        <taxon>Chromadorea</taxon>
        <taxon>Rhabditida</taxon>
        <taxon>Rhabditina</taxon>
        <taxon>Diplogasteromorpha</taxon>
        <taxon>Diplogasteroidea</taxon>
        <taxon>Neodiplogasteridae</taxon>
        <taxon>Pristionchus</taxon>
    </lineage>
</organism>
<dbReference type="PANTHER" id="PTHR23505:SF79">
    <property type="entry name" value="PROTEIN SPINSTER"/>
    <property type="match status" value="1"/>
</dbReference>
<evidence type="ECO:0000256" key="1">
    <source>
        <dbReference type="ARBA" id="ARBA00004141"/>
    </source>
</evidence>